<dbReference type="AlphaFoldDB" id="A0AAV6M3W1"/>
<feature type="compositionally biased region" description="Low complexity" evidence="1">
    <location>
        <begin position="9"/>
        <end position="23"/>
    </location>
</feature>
<organism evidence="3 4">
    <name type="scientific">Cucurbita argyrosperma subsp. sororia</name>
    <dbReference type="NCBI Taxonomy" id="37648"/>
    <lineage>
        <taxon>Eukaryota</taxon>
        <taxon>Viridiplantae</taxon>
        <taxon>Streptophyta</taxon>
        <taxon>Embryophyta</taxon>
        <taxon>Tracheophyta</taxon>
        <taxon>Spermatophyta</taxon>
        <taxon>Magnoliopsida</taxon>
        <taxon>eudicotyledons</taxon>
        <taxon>Gunneridae</taxon>
        <taxon>Pentapetalae</taxon>
        <taxon>rosids</taxon>
        <taxon>fabids</taxon>
        <taxon>Cucurbitales</taxon>
        <taxon>Cucurbitaceae</taxon>
        <taxon>Cucurbiteae</taxon>
        <taxon>Cucurbita</taxon>
    </lineage>
</organism>
<feature type="compositionally biased region" description="Polar residues" evidence="1">
    <location>
        <begin position="234"/>
        <end position="246"/>
    </location>
</feature>
<accession>A0AAV6M3W1</accession>
<proteinExistence type="predicted"/>
<name>A0AAV6M3W1_9ROSI</name>
<dbReference type="InterPro" id="IPR005380">
    <property type="entry name" value="XS_domain"/>
</dbReference>
<dbReference type="PANTHER" id="PTHR46619">
    <property type="entry name" value="RNA RECOGNITION MOTIF XS DOMAIN PROTEIN-RELATED"/>
    <property type="match status" value="1"/>
</dbReference>
<feature type="region of interest" description="Disordered" evidence="1">
    <location>
        <begin position="153"/>
        <end position="247"/>
    </location>
</feature>
<feature type="compositionally biased region" description="Basic and acidic residues" evidence="1">
    <location>
        <begin position="211"/>
        <end position="233"/>
    </location>
</feature>
<protein>
    <submittedName>
        <fullName evidence="3">Protein SUPPRESSOR OF GENE SILENCING 3-like protein</fullName>
    </submittedName>
</protein>
<feature type="compositionally biased region" description="Basic and acidic residues" evidence="1">
    <location>
        <begin position="177"/>
        <end position="197"/>
    </location>
</feature>
<feature type="region of interest" description="Disordered" evidence="1">
    <location>
        <begin position="1"/>
        <end position="104"/>
    </location>
</feature>
<feature type="compositionally biased region" description="Pro residues" evidence="1">
    <location>
        <begin position="77"/>
        <end position="103"/>
    </location>
</feature>
<evidence type="ECO:0000259" key="2">
    <source>
        <dbReference type="Pfam" id="PF03468"/>
    </source>
</evidence>
<evidence type="ECO:0000313" key="3">
    <source>
        <dbReference type="EMBL" id="KAG6574981.1"/>
    </source>
</evidence>
<feature type="domain" description="XS" evidence="2">
    <location>
        <begin position="411"/>
        <end position="544"/>
    </location>
</feature>
<dbReference type="Proteomes" id="UP000685013">
    <property type="component" value="Chromosome 17"/>
</dbReference>
<sequence>MAGGSNTTRSSQKPSSASAAPSNRKSRWESSTNNPPADPKSDSKSSKPYNPSSKSTISPNSTHPKHSADKTVNPTPASAPLPSPGVPLPFPDPSALGPPPPPSYGFHMLERRTIVLADGSVRSYFALPLDYKDFTPPARSMDLAGRFLPMGSGGPGPGHEYGGFDHRFPPGGPMSPDEFRGVREEQFARARPQDHWNSRGTNERGGPAESSLKRKFNDDNEKDRKDEKDELSRRQQQFLHNGNANGFLTGFGERRGDFLAGTSDPYGRTEDMRFSKYMRDGGSYVNEGLRLGSGNNVAPKYFEVDQNALRKAFLHFVKTIYENANQKKNYLEDGKLGRLQCLACARSSRDFPDMHGLIMHTYNSDSADSQVDHLGLHKALCVLMGWNYSKPPDNSRGYRFLSADEATANQEDLIMWPPLVIIHNTITGKSKDGRMEGLGNKAMDSKIRDLGFGGGKSKSLYGRDGHLGTTLIKFSGDQSGLNEAKRLSEFFEKDNHGRTGWARVRPAAFSRDDDKNPNLVKVDEKSGERKRIFYGYLATAADMEKVDFDTRKKVTIESCRDFKLSRAALLGFKTTGTLRVGATVGGCFDIPIDEYSYYGWIRPLYMYIFELECKSVHLGDQSYVDPRFEKRVMPREEYQRTPTFVRNRKEGKGYYLWGSDAEFWNLSLGCRWKIHFDKLGLESYPQYCCLHV</sequence>
<reference evidence="3 4" key="1">
    <citation type="journal article" date="2021" name="Hortic Res">
        <title>The domestication of Cucurbita argyrosperma as revealed by the genome of its wild relative.</title>
        <authorList>
            <person name="Barrera-Redondo J."/>
            <person name="Sanchez-de la Vega G."/>
            <person name="Aguirre-Liguori J.A."/>
            <person name="Castellanos-Morales G."/>
            <person name="Gutierrez-Guerrero Y.T."/>
            <person name="Aguirre-Dugua X."/>
            <person name="Aguirre-Planter E."/>
            <person name="Tenaillon M.I."/>
            <person name="Lira-Saade R."/>
            <person name="Eguiarte L.E."/>
        </authorList>
    </citation>
    <scope>NUCLEOTIDE SEQUENCE [LARGE SCALE GENOMIC DNA]</scope>
    <source>
        <strain evidence="3">JBR-2021</strain>
    </source>
</reference>
<feature type="non-terminal residue" evidence="3">
    <location>
        <position position="1"/>
    </location>
</feature>
<dbReference type="PANTHER" id="PTHR46619:SF3">
    <property type="entry name" value="RNA RECOGNITION MOTIF XS DOMAIN PROTEIN"/>
    <property type="match status" value="1"/>
</dbReference>
<evidence type="ECO:0000313" key="4">
    <source>
        <dbReference type="Proteomes" id="UP000685013"/>
    </source>
</evidence>
<comment type="caution">
    <text evidence="3">The sequence shown here is derived from an EMBL/GenBank/DDBJ whole genome shotgun (WGS) entry which is preliminary data.</text>
</comment>
<keyword evidence="4" id="KW-1185">Reference proteome</keyword>
<dbReference type="GO" id="GO:0031047">
    <property type="term" value="P:regulatory ncRNA-mediated gene silencing"/>
    <property type="evidence" value="ECO:0007669"/>
    <property type="project" value="InterPro"/>
</dbReference>
<gene>
    <name evidence="3" type="primary">SGS3-3</name>
    <name evidence="3" type="ORF">SDJN03_25620</name>
</gene>
<feature type="compositionally biased region" description="Low complexity" evidence="1">
    <location>
        <begin position="46"/>
        <end position="55"/>
    </location>
</feature>
<dbReference type="Pfam" id="PF03468">
    <property type="entry name" value="XS"/>
    <property type="match status" value="1"/>
</dbReference>
<evidence type="ECO:0000256" key="1">
    <source>
        <dbReference type="SAM" id="MobiDB-lite"/>
    </source>
</evidence>
<dbReference type="EMBL" id="JAGKQH010000017">
    <property type="protein sequence ID" value="KAG6574981.1"/>
    <property type="molecule type" value="Genomic_DNA"/>
</dbReference>